<proteinExistence type="predicted"/>
<name>A0ACB6ZAK8_THEGA</name>
<keyword evidence="2" id="KW-1185">Reference proteome</keyword>
<sequence>MMLSLLMVANRRWHRTSGGFLPSLLSGGGKPPPSCMYRTHTKATSSKGRITDQMTVRLVEEAAPAVPQRASDTRTLTLIGESKRLHGCSLPWPSCLPDQRLHSDFTPLGLRSQYPARTVRKNYLRSRLSAACEDVLSHPNLASNSLPVAKLHRRDVVDGPT</sequence>
<dbReference type="Proteomes" id="UP000886501">
    <property type="component" value="Unassembled WGS sequence"/>
</dbReference>
<protein>
    <submittedName>
        <fullName evidence="1">Uncharacterized protein</fullName>
    </submittedName>
</protein>
<reference evidence="1" key="2">
    <citation type="journal article" date="2020" name="Nat. Commun.">
        <title>Large-scale genome sequencing of mycorrhizal fungi provides insights into the early evolution of symbiotic traits.</title>
        <authorList>
            <person name="Miyauchi S."/>
            <person name="Kiss E."/>
            <person name="Kuo A."/>
            <person name="Drula E."/>
            <person name="Kohler A."/>
            <person name="Sanchez-Garcia M."/>
            <person name="Morin E."/>
            <person name="Andreopoulos B."/>
            <person name="Barry K.W."/>
            <person name="Bonito G."/>
            <person name="Buee M."/>
            <person name="Carver A."/>
            <person name="Chen C."/>
            <person name="Cichocki N."/>
            <person name="Clum A."/>
            <person name="Culley D."/>
            <person name="Crous P.W."/>
            <person name="Fauchery L."/>
            <person name="Girlanda M."/>
            <person name="Hayes R.D."/>
            <person name="Keri Z."/>
            <person name="LaButti K."/>
            <person name="Lipzen A."/>
            <person name="Lombard V."/>
            <person name="Magnuson J."/>
            <person name="Maillard F."/>
            <person name="Murat C."/>
            <person name="Nolan M."/>
            <person name="Ohm R.A."/>
            <person name="Pangilinan J."/>
            <person name="Pereira M.F."/>
            <person name="Perotto S."/>
            <person name="Peter M."/>
            <person name="Pfister S."/>
            <person name="Riley R."/>
            <person name="Sitrit Y."/>
            <person name="Stielow J.B."/>
            <person name="Szollosi G."/>
            <person name="Zifcakova L."/>
            <person name="Stursova M."/>
            <person name="Spatafora J.W."/>
            <person name="Tedersoo L."/>
            <person name="Vaario L.M."/>
            <person name="Yamada A."/>
            <person name="Yan M."/>
            <person name="Wang P."/>
            <person name="Xu J."/>
            <person name="Bruns T."/>
            <person name="Baldrian P."/>
            <person name="Vilgalys R."/>
            <person name="Dunand C."/>
            <person name="Henrissat B."/>
            <person name="Grigoriev I.V."/>
            <person name="Hibbett D."/>
            <person name="Nagy L.G."/>
            <person name="Martin F.M."/>
        </authorList>
    </citation>
    <scope>NUCLEOTIDE SEQUENCE</scope>
    <source>
        <strain evidence="1">P2</strain>
    </source>
</reference>
<evidence type="ECO:0000313" key="1">
    <source>
        <dbReference type="EMBL" id="KAF9646186.1"/>
    </source>
</evidence>
<comment type="caution">
    <text evidence="1">The sequence shown here is derived from an EMBL/GenBank/DDBJ whole genome shotgun (WGS) entry which is preliminary data.</text>
</comment>
<dbReference type="EMBL" id="MU118065">
    <property type="protein sequence ID" value="KAF9646186.1"/>
    <property type="molecule type" value="Genomic_DNA"/>
</dbReference>
<evidence type="ECO:0000313" key="2">
    <source>
        <dbReference type="Proteomes" id="UP000886501"/>
    </source>
</evidence>
<organism evidence="1 2">
    <name type="scientific">Thelephora ganbajun</name>
    <name type="common">Ganba fungus</name>
    <dbReference type="NCBI Taxonomy" id="370292"/>
    <lineage>
        <taxon>Eukaryota</taxon>
        <taxon>Fungi</taxon>
        <taxon>Dikarya</taxon>
        <taxon>Basidiomycota</taxon>
        <taxon>Agaricomycotina</taxon>
        <taxon>Agaricomycetes</taxon>
        <taxon>Thelephorales</taxon>
        <taxon>Thelephoraceae</taxon>
        <taxon>Thelephora</taxon>
    </lineage>
</organism>
<reference evidence="1" key="1">
    <citation type="submission" date="2019-10" db="EMBL/GenBank/DDBJ databases">
        <authorList>
            <consortium name="DOE Joint Genome Institute"/>
            <person name="Kuo A."/>
            <person name="Miyauchi S."/>
            <person name="Kiss E."/>
            <person name="Drula E."/>
            <person name="Kohler A."/>
            <person name="Sanchez-Garcia M."/>
            <person name="Andreopoulos B."/>
            <person name="Barry K.W."/>
            <person name="Bonito G."/>
            <person name="Buee M."/>
            <person name="Carver A."/>
            <person name="Chen C."/>
            <person name="Cichocki N."/>
            <person name="Clum A."/>
            <person name="Culley D."/>
            <person name="Crous P.W."/>
            <person name="Fauchery L."/>
            <person name="Girlanda M."/>
            <person name="Hayes R."/>
            <person name="Keri Z."/>
            <person name="Labutti K."/>
            <person name="Lipzen A."/>
            <person name="Lombard V."/>
            <person name="Magnuson J."/>
            <person name="Maillard F."/>
            <person name="Morin E."/>
            <person name="Murat C."/>
            <person name="Nolan M."/>
            <person name="Ohm R."/>
            <person name="Pangilinan J."/>
            <person name="Pereira M."/>
            <person name="Perotto S."/>
            <person name="Peter M."/>
            <person name="Riley R."/>
            <person name="Sitrit Y."/>
            <person name="Stielow B."/>
            <person name="Szollosi G."/>
            <person name="Zifcakova L."/>
            <person name="Stursova M."/>
            <person name="Spatafora J.W."/>
            <person name="Tedersoo L."/>
            <person name="Vaario L.-M."/>
            <person name="Yamada A."/>
            <person name="Yan M."/>
            <person name="Wang P."/>
            <person name="Xu J."/>
            <person name="Bruns T."/>
            <person name="Baldrian P."/>
            <person name="Vilgalys R."/>
            <person name="Henrissat B."/>
            <person name="Grigoriev I.V."/>
            <person name="Hibbett D."/>
            <person name="Nagy L.G."/>
            <person name="Martin F.M."/>
        </authorList>
    </citation>
    <scope>NUCLEOTIDE SEQUENCE</scope>
    <source>
        <strain evidence="1">P2</strain>
    </source>
</reference>
<gene>
    <name evidence="1" type="ORF">BDM02DRAFT_287074</name>
</gene>
<accession>A0ACB6ZAK8</accession>